<reference evidence="1 2" key="1">
    <citation type="journal article" date="2014" name="Int. J. Syst. Evol. Microbiol.">
        <title>Complete genome sequence of Corynebacterium casei LMG S-19264T (=DSM 44701T), isolated from a smear-ripened cheese.</title>
        <authorList>
            <consortium name="US DOE Joint Genome Institute (JGI-PGF)"/>
            <person name="Walter F."/>
            <person name="Albersmeier A."/>
            <person name="Kalinowski J."/>
            <person name="Ruckert C."/>
        </authorList>
    </citation>
    <scope>NUCLEOTIDE SEQUENCE [LARGE SCALE GENOMIC DNA]</scope>
    <source>
        <strain evidence="1 2">CGMCC 1.15286</strain>
    </source>
</reference>
<keyword evidence="2" id="KW-1185">Reference proteome</keyword>
<dbReference type="RefSeq" id="WP_188889690.1">
    <property type="nucleotide sequence ID" value="NZ_BMHY01000004.1"/>
</dbReference>
<sequence>MKLNGSITEQDFRHELMKSHEQLFNDVAEGRSNLSLLQEHFSDLVTAYSLHRIPEQGEDIVTYLINTDIIALIETNRNDSSIEPIIETIAVSDYLMGLSKIKRIKLAVALEMAREDIMRSISSAPAKNHHPGMIDTNQG</sequence>
<organism evidence="1 2">
    <name type="scientific">Paenibacillus radicis</name>
    <name type="common">ex Gao et al. 2016</name>
    <dbReference type="NCBI Taxonomy" id="1737354"/>
    <lineage>
        <taxon>Bacteria</taxon>
        <taxon>Bacillati</taxon>
        <taxon>Bacillota</taxon>
        <taxon>Bacilli</taxon>
        <taxon>Bacillales</taxon>
        <taxon>Paenibacillaceae</taxon>
        <taxon>Paenibacillus</taxon>
    </lineage>
</organism>
<evidence type="ECO:0000313" key="2">
    <source>
        <dbReference type="Proteomes" id="UP000600247"/>
    </source>
</evidence>
<dbReference type="EMBL" id="BMHY01000004">
    <property type="protein sequence ID" value="GGG70293.1"/>
    <property type="molecule type" value="Genomic_DNA"/>
</dbReference>
<gene>
    <name evidence="1" type="ORF">GCM10010918_27000</name>
</gene>
<dbReference type="Proteomes" id="UP000600247">
    <property type="component" value="Unassembled WGS sequence"/>
</dbReference>
<accession>A0A917H7U4</accession>
<comment type="caution">
    <text evidence="1">The sequence shown here is derived from an EMBL/GenBank/DDBJ whole genome shotgun (WGS) entry which is preliminary data.</text>
</comment>
<protein>
    <submittedName>
        <fullName evidence="1">Uncharacterized protein</fullName>
    </submittedName>
</protein>
<proteinExistence type="predicted"/>
<evidence type="ECO:0000313" key="1">
    <source>
        <dbReference type="EMBL" id="GGG70293.1"/>
    </source>
</evidence>
<dbReference type="AlphaFoldDB" id="A0A917H7U4"/>
<name>A0A917H7U4_9BACL</name>